<keyword evidence="8" id="KW-1185">Reference proteome</keyword>
<dbReference type="OrthoDB" id="1100386at2759"/>
<comment type="subcellular location">
    <subcellularLocation>
        <location evidence="1">Membrane</location>
        <topology evidence="1">Multi-pass membrane protein</topology>
    </subcellularLocation>
</comment>
<dbReference type="GO" id="GO:0005886">
    <property type="term" value="C:plasma membrane"/>
    <property type="evidence" value="ECO:0007669"/>
    <property type="project" value="TreeGrafter"/>
</dbReference>
<evidence type="ECO:0008006" key="9">
    <source>
        <dbReference type="Google" id="ProtNLM"/>
    </source>
</evidence>
<accession>A0A913Y9M3</accession>
<dbReference type="RefSeq" id="XP_020917011.1">
    <property type="nucleotide sequence ID" value="XM_021061352.2"/>
</dbReference>
<evidence type="ECO:0000256" key="6">
    <source>
        <dbReference type="SAM" id="Phobius"/>
    </source>
</evidence>
<keyword evidence="2 6" id="KW-0812">Transmembrane</keyword>
<dbReference type="PANTHER" id="PTHR12011">
    <property type="entry name" value="ADHESION G-PROTEIN COUPLED RECEPTOR"/>
    <property type="match status" value="1"/>
</dbReference>
<organism evidence="7 8">
    <name type="scientific">Exaiptasia diaphana</name>
    <name type="common">Tropical sea anemone</name>
    <name type="synonym">Aiptasia pulchella</name>
    <dbReference type="NCBI Taxonomy" id="2652724"/>
    <lineage>
        <taxon>Eukaryota</taxon>
        <taxon>Metazoa</taxon>
        <taxon>Cnidaria</taxon>
        <taxon>Anthozoa</taxon>
        <taxon>Hexacorallia</taxon>
        <taxon>Actiniaria</taxon>
        <taxon>Aiptasiidae</taxon>
        <taxon>Exaiptasia</taxon>
    </lineage>
</organism>
<evidence type="ECO:0000256" key="2">
    <source>
        <dbReference type="ARBA" id="ARBA00022692"/>
    </source>
</evidence>
<dbReference type="AlphaFoldDB" id="A0A913Y9M3"/>
<dbReference type="EnsemblMetazoa" id="XM_021061352.2">
    <property type="protein sequence ID" value="XP_020917011.1"/>
    <property type="gene ID" value="LOC110254372"/>
</dbReference>
<evidence type="ECO:0000256" key="1">
    <source>
        <dbReference type="ARBA" id="ARBA00004141"/>
    </source>
</evidence>
<name>A0A913Y9M3_EXADI</name>
<protein>
    <recommendedName>
        <fullName evidence="9">G-protein coupled receptors family 2 profile 2 domain-containing protein</fullName>
    </recommendedName>
</protein>
<dbReference type="GeneID" id="110254372"/>
<feature type="transmembrane region" description="Helical" evidence="6">
    <location>
        <begin position="21"/>
        <end position="43"/>
    </location>
</feature>
<keyword evidence="4 6" id="KW-0472">Membrane</keyword>
<evidence type="ECO:0000256" key="4">
    <source>
        <dbReference type="ARBA" id="ARBA00023136"/>
    </source>
</evidence>
<feature type="compositionally biased region" description="Basic and acidic residues" evidence="5">
    <location>
        <begin position="161"/>
        <end position="179"/>
    </location>
</feature>
<dbReference type="KEGG" id="epa:110254372"/>
<dbReference type="PANTHER" id="PTHR12011:SF347">
    <property type="entry name" value="FI21270P1-RELATED"/>
    <property type="match status" value="1"/>
</dbReference>
<evidence type="ECO:0000313" key="8">
    <source>
        <dbReference type="Proteomes" id="UP000887567"/>
    </source>
</evidence>
<evidence type="ECO:0000256" key="5">
    <source>
        <dbReference type="SAM" id="MobiDB-lite"/>
    </source>
</evidence>
<reference evidence="7" key="1">
    <citation type="submission" date="2022-11" db="UniProtKB">
        <authorList>
            <consortium name="EnsemblMetazoa"/>
        </authorList>
    </citation>
    <scope>IDENTIFICATION</scope>
</reference>
<evidence type="ECO:0000256" key="3">
    <source>
        <dbReference type="ARBA" id="ARBA00022989"/>
    </source>
</evidence>
<dbReference type="Proteomes" id="UP000887567">
    <property type="component" value="Unplaced"/>
</dbReference>
<feature type="transmembrane region" description="Helical" evidence="6">
    <location>
        <begin position="49"/>
        <end position="71"/>
    </location>
</feature>
<dbReference type="InterPro" id="IPR000832">
    <property type="entry name" value="GPCR_2_secretin-like"/>
</dbReference>
<dbReference type="Pfam" id="PF00002">
    <property type="entry name" value="7tm_2"/>
    <property type="match status" value="1"/>
</dbReference>
<evidence type="ECO:0000313" key="7">
    <source>
        <dbReference type="EnsemblMetazoa" id="XP_020917011.1"/>
    </source>
</evidence>
<dbReference type="GO" id="GO:0004930">
    <property type="term" value="F:G protein-coupled receptor activity"/>
    <property type="evidence" value="ECO:0007669"/>
    <property type="project" value="InterPro"/>
</dbReference>
<sequence length="179" mass="20328">MSRMDKAMVGLTPQLEILKKTAKACIVLFPLLGVTWLFGVLTMSQVGVAAQYIFTIMNSIQGFLIFLFNCVRNSEIRSKVKSKFHFFHRPRTPSTIMPSPNPITLRQSDNVTMTAFNKRSAELPEGEQVLNNKGQDAKEKQLCVKKNNKESKSAKKTQRKGNLEKPQKNLEKRQNSKKV</sequence>
<dbReference type="Gene3D" id="1.20.1070.10">
    <property type="entry name" value="Rhodopsin 7-helix transmembrane proteins"/>
    <property type="match status" value="1"/>
</dbReference>
<feature type="compositionally biased region" description="Basic and acidic residues" evidence="5">
    <location>
        <begin position="135"/>
        <end position="153"/>
    </location>
</feature>
<feature type="region of interest" description="Disordered" evidence="5">
    <location>
        <begin position="126"/>
        <end position="179"/>
    </location>
</feature>
<proteinExistence type="predicted"/>
<keyword evidence="3 6" id="KW-1133">Transmembrane helix</keyword>